<keyword evidence="7 8" id="KW-0472">Membrane</keyword>
<feature type="transmembrane region" description="Helical" evidence="8">
    <location>
        <begin position="270"/>
        <end position="295"/>
    </location>
</feature>
<feature type="transmembrane region" description="Helical" evidence="8">
    <location>
        <begin position="122"/>
        <end position="142"/>
    </location>
</feature>
<dbReference type="EMBL" id="JAHZIJ010000001">
    <property type="protein sequence ID" value="MBW7473886.1"/>
    <property type="molecule type" value="Genomic_DNA"/>
</dbReference>
<gene>
    <name evidence="9" type="ORF">K0T92_03945</name>
</gene>
<comment type="caution">
    <text evidence="9">The sequence shown here is derived from an EMBL/GenBank/DDBJ whole genome shotgun (WGS) entry which is preliminary data.</text>
</comment>
<evidence type="ECO:0000256" key="4">
    <source>
        <dbReference type="ARBA" id="ARBA00022544"/>
    </source>
</evidence>
<proteinExistence type="inferred from homology"/>
<reference evidence="9 10" key="1">
    <citation type="submission" date="2021-07" db="EMBL/GenBank/DDBJ databases">
        <title>Paenibacillus radiodurans sp. nov., isolated from the southeastern edge of Tengger Desert.</title>
        <authorList>
            <person name="Zhang G."/>
        </authorList>
    </citation>
    <scope>NUCLEOTIDE SEQUENCE [LARGE SCALE GENOMIC DNA]</scope>
    <source>
        <strain evidence="9 10">DT7-4</strain>
    </source>
</reference>
<evidence type="ECO:0000313" key="9">
    <source>
        <dbReference type="EMBL" id="MBW7473886.1"/>
    </source>
</evidence>
<evidence type="ECO:0000313" key="10">
    <source>
        <dbReference type="Proteomes" id="UP000812277"/>
    </source>
</evidence>
<dbReference type="Pfam" id="PF03845">
    <property type="entry name" value="Spore_permease"/>
    <property type="match status" value="1"/>
</dbReference>
<accession>A0ABS7D366</accession>
<feature type="transmembrane region" description="Helical" evidence="8">
    <location>
        <begin position="307"/>
        <end position="325"/>
    </location>
</feature>
<evidence type="ECO:0000256" key="1">
    <source>
        <dbReference type="ARBA" id="ARBA00004141"/>
    </source>
</evidence>
<protein>
    <submittedName>
        <fullName evidence="9">Spore germination protein</fullName>
    </submittedName>
</protein>
<keyword evidence="3" id="KW-0813">Transport</keyword>
<evidence type="ECO:0000256" key="5">
    <source>
        <dbReference type="ARBA" id="ARBA00022692"/>
    </source>
</evidence>
<dbReference type="RefSeq" id="WP_219871072.1">
    <property type="nucleotide sequence ID" value="NZ_JAHZIJ010000001.1"/>
</dbReference>
<dbReference type="Proteomes" id="UP000812277">
    <property type="component" value="Unassembled WGS sequence"/>
</dbReference>
<evidence type="ECO:0000256" key="3">
    <source>
        <dbReference type="ARBA" id="ARBA00022448"/>
    </source>
</evidence>
<keyword evidence="5 8" id="KW-0812">Transmembrane</keyword>
<keyword evidence="4" id="KW-0309">Germination</keyword>
<dbReference type="PANTHER" id="PTHR34975">
    <property type="entry name" value="SPORE GERMINATION PROTEIN A2"/>
    <property type="match status" value="1"/>
</dbReference>
<comment type="subcellular location">
    <subcellularLocation>
        <location evidence="1">Membrane</location>
        <topology evidence="1">Multi-pass membrane protein</topology>
    </subcellularLocation>
</comment>
<feature type="transmembrane region" description="Helical" evidence="8">
    <location>
        <begin position="84"/>
        <end position="102"/>
    </location>
</feature>
<feature type="transmembrane region" description="Helical" evidence="8">
    <location>
        <begin position="337"/>
        <end position="357"/>
    </location>
</feature>
<keyword evidence="6 8" id="KW-1133">Transmembrane helix</keyword>
<evidence type="ECO:0000256" key="8">
    <source>
        <dbReference type="SAM" id="Phobius"/>
    </source>
</evidence>
<dbReference type="PANTHER" id="PTHR34975:SF2">
    <property type="entry name" value="SPORE GERMINATION PROTEIN A2"/>
    <property type="match status" value="1"/>
</dbReference>
<comment type="similarity">
    <text evidence="2">Belongs to the amino acid-polyamine-organocation (APC) superfamily. Spore germination protein (SGP) (TC 2.A.3.9) family.</text>
</comment>
<feature type="transmembrane region" description="Helical" evidence="8">
    <location>
        <begin position="39"/>
        <end position="63"/>
    </location>
</feature>
<evidence type="ECO:0000256" key="6">
    <source>
        <dbReference type="ARBA" id="ARBA00022989"/>
    </source>
</evidence>
<name>A0ABS7D366_9BACL</name>
<feature type="transmembrane region" description="Helical" evidence="8">
    <location>
        <begin position="184"/>
        <end position="205"/>
    </location>
</feature>
<sequence length="366" mass="40433">MKQKGSVTGLQLGAMTFIFVFSTTLAFLIGPLVKTASFDGWLCILIGGVAGTAAAVLSLRFALRRPDSNLGQYGSQIVGGPVHMCIMLLTAFFHLHLSAYILREFTDFFVPSFLRQTPPLAVAVLVMSAVVALTQSGISALFRFAQGCFIFIGLFFLLKPLFFVSALDSPMWHEFARVHDWRALWAQSFSIIPWYGELTMLAFIVPHFAAKLKTSKVIWISSMLGTYILIVEFFLIVLFFGPKLAGTLIYPALELTGFVHFGDFLYNLDALIVSIWFMGFFVKLCAVFAVGTLIFSEAMSMPYYQPITAPLAAIVVAFSLVMSRNPEDLASFFSSSWPTFALTVECLTLLYPLVAWARGIKASSLS</sequence>
<dbReference type="InterPro" id="IPR004761">
    <property type="entry name" value="Spore_GerAB"/>
</dbReference>
<feature type="transmembrane region" description="Helical" evidence="8">
    <location>
        <begin position="12"/>
        <end position="33"/>
    </location>
</feature>
<evidence type="ECO:0000256" key="2">
    <source>
        <dbReference type="ARBA" id="ARBA00007998"/>
    </source>
</evidence>
<feature type="transmembrane region" description="Helical" evidence="8">
    <location>
        <begin position="217"/>
        <end position="240"/>
    </location>
</feature>
<organism evidence="9 10">
    <name type="scientific">Paenibacillus oenotherae</name>
    <dbReference type="NCBI Taxonomy" id="1435645"/>
    <lineage>
        <taxon>Bacteria</taxon>
        <taxon>Bacillati</taxon>
        <taxon>Bacillota</taxon>
        <taxon>Bacilli</taxon>
        <taxon>Bacillales</taxon>
        <taxon>Paenibacillaceae</taxon>
        <taxon>Paenibacillus</taxon>
    </lineage>
</organism>
<keyword evidence="10" id="KW-1185">Reference proteome</keyword>
<evidence type="ECO:0000256" key="7">
    <source>
        <dbReference type="ARBA" id="ARBA00023136"/>
    </source>
</evidence>
<feature type="transmembrane region" description="Helical" evidence="8">
    <location>
        <begin position="149"/>
        <end position="172"/>
    </location>
</feature>